<feature type="transmembrane region" description="Helical" evidence="2">
    <location>
        <begin position="43"/>
        <end position="62"/>
    </location>
</feature>
<feature type="transmembrane region" description="Helical" evidence="2">
    <location>
        <begin position="68"/>
        <end position="89"/>
    </location>
</feature>
<evidence type="ECO:0000256" key="2">
    <source>
        <dbReference type="SAM" id="Phobius"/>
    </source>
</evidence>
<gene>
    <name evidence="3" type="ORF">BTA35_0210860</name>
</gene>
<dbReference type="GO" id="GO:0015385">
    <property type="term" value="F:sodium:proton antiporter activity"/>
    <property type="evidence" value="ECO:0007669"/>
    <property type="project" value="TreeGrafter"/>
</dbReference>
<dbReference type="NCBIfam" id="TIGR01300">
    <property type="entry name" value="CPA3_mnhG_phaG"/>
    <property type="match status" value="1"/>
</dbReference>
<feature type="transmembrane region" description="Helical" evidence="2">
    <location>
        <begin position="6"/>
        <end position="31"/>
    </location>
</feature>
<keyword evidence="2" id="KW-1133">Transmembrane helix</keyword>
<keyword evidence="4" id="KW-1185">Reference proteome</keyword>
<feature type="compositionally biased region" description="Basic and acidic residues" evidence="1">
    <location>
        <begin position="119"/>
        <end position="130"/>
    </location>
</feature>
<keyword evidence="2" id="KW-0472">Membrane</keyword>
<dbReference type="AlphaFoldDB" id="A0A1T1HAA8"/>
<name>A0A1T1HAA8_OCELI</name>
<dbReference type="PANTHER" id="PTHR34703">
    <property type="entry name" value="ANTIPORTER SUBUNIT MNHG2-RELATED"/>
    <property type="match status" value="1"/>
</dbReference>
<sequence>MATWLEGLIALVLIIGGVFLLIGSIGLVRLPDLYTRLHGPTKATTLGMAGLLLASSVVSSITQGSISVHEWLITLFLLITAPVSANMIAKTAMHHDLTPWKRTKGQELVDPASRQAPPSDHHSVKDGKLP</sequence>
<organism evidence="3 4">
    <name type="scientific">Oceanospirillum linum</name>
    <dbReference type="NCBI Taxonomy" id="966"/>
    <lineage>
        <taxon>Bacteria</taxon>
        <taxon>Pseudomonadati</taxon>
        <taxon>Pseudomonadota</taxon>
        <taxon>Gammaproteobacteria</taxon>
        <taxon>Oceanospirillales</taxon>
        <taxon>Oceanospirillaceae</taxon>
        <taxon>Oceanospirillum</taxon>
    </lineage>
</organism>
<accession>A0A1T1HAA8</accession>
<keyword evidence="2" id="KW-0812">Transmembrane</keyword>
<reference evidence="3" key="1">
    <citation type="submission" date="2017-02" db="EMBL/GenBank/DDBJ databases">
        <title>Draft Genome Sequence of the Salt Water Bacterium Oceanospirillum linum ATCC 11336.</title>
        <authorList>
            <person name="Trachtenberg A.M."/>
            <person name="Carney J.G."/>
            <person name="Linnane J.D."/>
            <person name="Rheaume B.A."/>
            <person name="Pitts N.L."/>
            <person name="Mykles D.L."/>
            <person name="Maclea K.S."/>
        </authorList>
    </citation>
    <scope>NUCLEOTIDE SEQUENCE [LARGE SCALE GENOMIC DNA]</scope>
    <source>
        <strain evidence="3">ATCC 11336</strain>
    </source>
</reference>
<dbReference type="PANTHER" id="PTHR34703:SF1">
    <property type="entry name" value="ANTIPORTER SUBUNIT MNHG2-RELATED"/>
    <property type="match status" value="1"/>
</dbReference>
<dbReference type="NCBIfam" id="NF009316">
    <property type="entry name" value="PRK12674.1-5"/>
    <property type="match status" value="1"/>
</dbReference>
<evidence type="ECO:0000256" key="1">
    <source>
        <dbReference type="SAM" id="MobiDB-lite"/>
    </source>
</evidence>
<dbReference type="InterPro" id="IPR005133">
    <property type="entry name" value="PhaG_MnhG_YufB"/>
</dbReference>
<evidence type="ECO:0000313" key="3">
    <source>
        <dbReference type="EMBL" id="OOV86794.1"/>
    </source>
</evidence>
<dbReference type="RefSeq" id="WP_078319845.1">
    <property type="nucleotide sequence ID" value="NZ_FXTS01000005.1"/>
</dbReference>
<dbReference type="Pfam" id="PF03334">
    <property type="entry name" value="PhaG_MnhG_YufB"/>
    <property type="match status" value="1"/>
</dbReference>
<dbReference type="Proteomes" id="UP000190064">
    <property type="component" value="Unassembled WGS sequence"/>
</dbReference>
<dbReference type="EMBL" id="MTSD02000004">
    <property type="protein sequence ID" value="OOV86794.1"/>
    <property type="molecule type" value="Genomic_DNA"/>
</dbReference>
<feature type="region of interest" description="Disordered" evidence="1">
    <location>
        <begin position="104"/>
        <end position="130"/>
    </location>
</feature>
<protein>
    <submittedName>
        <fullName evidence="3">Na+/H+ antiporter subunit G</fullName>
    </submittedName>
</protein>
<dbReference type="STRING" id="966.BTA35_0210860"/>
<proteinExistence type="predicted"/>
<evidence type="ECO:0000313" key="4">
    <source>
        <dbReference type="Proteomes" id="UP000190064"/>
    </source>
</evidence>
<comment type="caution">
    <text evidence="3">The sequence shown here is derived from an EMBL/GenBank/DDBJ whole genome shotgun (WGS) entry which is preliminary data.</text>
</comment>